<name>A0A8H4KPH4_9HYPO</name>
<protein>
    <recommendedName>
        <fullName evidence="1">DUF7587 domain-containing protein</fullName>
    </recommendedName>
</protein>
<dbReference type="Pfam" id="PF24494">
    <property type="entry name" value="DUF7587"/>
    <property type="match status" value="1"/>
</dbReference>
<dbReference type="InterPro" id="IPR056009">
    <property type="entry name" value="DUF7587"/>
</dbReference>
<sequence length="202" mass="23318">MDACRFPIHLLPKELYRVQYPGSGTTLFSNEGLVAADTAKVYDDEIHLGQAVVKQFTWSSREFSPFISLFSDREHAENWAMKEPWHRTPRGVRGDDWTLLVIDTQLLGDAWLYKVSQLVSALRLQIPDKAAQHIGGSFLCMHKIPAAAIIEERDSKEVKEDRHVRKNLRGYSPDYLYGSDSEREMLQENYNTIFEKNIEDGW</sequence>
<comment type="caution">
    <text evidence="2">The sequence shown here is derived from an EMBL/GenBank/DDBJ whole genome shotgun (WGS) entry which is preliminary data.</text>
</comment>
<organism evidence="2 3">
    <name type="scientific">Fusarium austroafricanum</name>
    <dbReference type="NCBI Taxonomy" id="2364996"/>
    <lineage>
        <taxon>Eukaryota</taxon>
        <taxon>Fungi</taxon>
        <taxon>Dikarya</taxon>
        <taxon>Ascomycota</taxon>
        <taxon>Pezizomycotina</taxon>
        <taxon>Sordariomycetes</taxon>
        <taxon>Hypocreomycetidae</taxon>
        <taxon>Hypocreales</taxon>
        <taxon>Nectriaceae</taxon>
        <taxon>Fusarium</taxon>
        <taxon>Fusarium concolor species complex</taxon>
    </lineage>
</organism>
<evidence type="ECO:0000313" key="2">
    <source>
        <dbReference type="EMBL" id="KAF4453641.1"/>
    </source>
</evidence>
<feature type="domain" description="DUF7587" evidence="1">
    <location>
        <begin position="12"/>
        <end position="154"/>
    </location>
</feature>
<evidence type="ECO:0000313" key="3">
    <source>
        <dbReference type="Proteomes" id="UP000605986"/>
    </source>
</evidence>
<dbReference type="PANTHER" id="PTHR40781">
    <property type="match status" value="1"/>
</dbReference>
<keyword evidence="3" id="KW-1185">Reference proteome</keyword>
<accession>A0A8H4KPH4</accession>
<dbReference type="EMBL" id="JAADJG010000144">
    <property type="protein sequence ID" value="KAF4453641.1"/>
    <property type="molecule type" value="Genomic_DNA"/>
</dbReference>
<dbReference type="AlphaFoldDB" id="A0A8H4KPH4"/>
<dbReference type="OrthoDB" id="5151300at2759"/>
<proteinExistence type="predicted"/>
<dbReference type="Proteomes" id="UP000605986">
    <property type="component" value="Unassembled WGS sequence"/>
</dbReference>
<dbReference type="PANTHER" id="PTHR40781:SF1">
    <property type="match status" value="1"/>
</dbReference>
<reference evidence="2" key="1">
    <citation type="submission" date="2020-01" db="EMBL/GenBank/DDBJ databases">
        <title>Identification and distribution of gene clusters putatively required for synthesis of sphingolipid metabolism inhibitors in phylogenetically diverse species of the filamentous fungus Fusarium.</title>
        <authorList>
            <person name="Kim H.-S."/>
            <person name="Busman M."/>
            <person name="Brown D.W."/>
            <person name="Divon H."/>
            <person name="Uhlig S."/>
            <person name="Proctor R.H."/>
        </authorList>
    </citation>
    <scope>NUCLEOTIDE SEQUENCE</scope>
    <source>
        <strain evidence="2">NRRL 53441</strain>
    </source>
</reference>
<evidence type="ECO:0000259" key="1">
    <source>
        <dbReference type="Pfam" id="PF24494"/>
    </source>
</evidence>
<gene>
    <name evidence="2" type="ORF">F53441_3650</name>
</gene>